<gene>
    <name evidence="1" type="ORF">P154DRAFT_473642</name>
</gene>
<dbReference type="SUPFAM" id="SSF51182">
    <property type="entry name" value="RmlC-like cupins"/>
    <property type="match status" value="1"/>
</dbReference>
<dbReference type="OrthoDB" id="2446447at2759"/>
<dbReference type="PANTHER" id="PTHR36448">
    <property type="entry name" value="BLR7373 PROTEIN"/>
    <property type="match status" value="1"/>
</dbReference>
<dbReference type="InterPro" id="IPR011051">
    <property type="entry name" value="RmlC_Cupin_sf"/>
</dbReference>
<dbReference type="CDD" id="cd02219">
    <property type="entry name" value="cupin_YjlB-like"/>
    <property type="match status" value="1"/>
</dbReference>
<sequence>MPPTVSNVDPELHYIAPTPHVPNSKLPVLIYRKVLSGWSHNDLIDLMNKNGWKKSGQWKTYKEAHFHTNIQECYVVISGSTLYSLGKSPIDPEKNEEGNENGIKVTLNEGDCFMLPAGVSHCSIESEGDYEHMGFVVNDAPQWDMNFCKDDSEMTRIKAKACAELPIPTTDPVYGAGGALPKIWREIEGR</sequence>
<dbReference type="AlphaFoldDB" id="A0A6A5W4Z6"/>
<dbReference type="PANTHER" id="PTHR36448:SF2">
    <property type="entry name" value="CUPIN TYPE-1 DOMAIN-CONTAINING PROTEIN"/>
    <property type="match status" value="1"/>
</dbReference>
<dbReference type="EMBL" id="ML977632">
    <property type="protein sequence ID" value="KAF1995919.1"/>
    <property type="molecule type" value="Genomic_DNA"/>
</dbReference>
<protein>
    <submittedName>
        <fullName evidence="1">Uncharacterized protein</fullName>
    </submittedName>
</protein>
<dbReference type="Gene3D" id="2.60.120.10">
    <property type="entry name" value="Jelly Rolls"/>
    <property type="match status" value="1"/>
</dbReference>
<dbReference type="InterPro" id="IPR047121">
    <property type="entry name" value="YjiB-like"/>
</dbReference>
<dbReference type="InterPro" id="IPR014710">
    <property type="entry name" value="RmlC-like_jellyroll"/>
</dbReference>
<keyword evidence="2" id="KW-1185">Reference proteome</keyword>
<evidence type="ECO:0000313" key="2">
    <source>
        <dbReference type="Proteomes" id="UP000799779"/>
    </source>
</evidence>
<proteinExistence type="predicted"/>
<reference evidence="1" key="1">
    <citation type="journal article" date="2020" name="Stud. Mycol.">
        <title>101 Dothideomycetes genomes: a test case for predicting lifestyles and emergence of pathogens.</title>
        <authorList>
            <person name="Haridas S."/>
            <person name="Albert R."/>
            <person name="Binder M."/>
            <person name="Bloem J."/>
            <person name="Labutti K."/>
            <person name="Salamov A."/>
            <person name="Andreopoulos B."/>
            <person name="Baker S."/>
            <person name="Barry K."/>
            <person name="Bills G."/>
            <person name="Bluhm B."/>
            <person name="Cannon C."/>
            <person name="Castanera R."/>
            <person name="Culley D."/>
            <person name="Daum C."/>
            <person name="Ezra D."/>
            <person name="Gonzalez J."/>
            <person name="Henrissat B."/>
            <person name="Kuo A."/>
            <person name="Liang C."/>
            <person name="Lipzen A."/>
            <person name="Lutzoni F."/>
            <person name="Magnuson J."/>
            <person name="Mondo S."/>
            <person name="Nolan M."/>
            <person name="Ohm R."/>
            <person name="Pangilinan J."/>
            <person name="Park H.-J."/>
            <person name="Ramirez L."/>
            <person name="Alfaro M."/>
            <person name="Sun H."/>
            <person name="Tritt A."/>
            <person name="Yoshinaga Y."/>
            <person name="Zwiers L.-H."/>
            <person name="Turgeon B."/>
            <person name="Goodwin S."/>
            <person name="Spatafora J."/>
            <person name="Crous P."/>
            <person name="Grigoriev I."/>
        </authorList>
    </citation>
    <scope>NUCLEOTIDE SEQUENCE</scope>
    <source>
        <strain evidence="1">CBS 123094</strain>
    </source>
</reference>
<accession>A0A6A5W4Z6</accession>
<dbReference type="Proteomes" id="UP000799779">
    <property type="component" value="Unassembled WGS sequence"/>
</dbReference>
<name>A0A6A5W4Z6_9PLEO</name>
<organism evidence="1 2">
    <name type="scientific">Amniculicola lignicola CBS 123094</name>
    <dbReference type="NCBI Taxonomy" id="1392246"/>
    <lineage>
        <taxon>Eukaryota</taxon>
        <taxon>Fungi</taxon>
        <taxon>Dikarya</taxon>
        <taxon>Ascomycota</taxon>
        <taxon>Pezizomycotina</taxon>
        <taxon>Dothideomycetes</taxon>
        <taxon>Pleosporomycetidae</taxon>
        <taxon>Pleosporales</taxon>
        <taxon>Amniculicolaceae</taxon>
        <taxon>Amniculicola</taxon>
    </lineage>
</organism>
<evidence type="ECO:0000313" key="1">
    <source>
        <dbReference type="EMBL" id="KAF1995919.1"/>
    </source>
</evidence>